<dbReference type="PIRSF" id="PIRSF000709">
    <property type="entry name" value="6PFK_2-Ptase"/>
    <property type="match status" value="1"/>
</dbReference>
<feature type="active site" description="Tele-phosphohistidine intermediate" evidence="1">
    <location>
        <position position="9"/>
    </location>
</feature>
<evidence type="ECO:0000313" key="3">
    <source>
        <dbReference type="EMBL" id="CUF99833.1"/>
    </source>
</evidence>
<dbReference type="OMA" id="CRHGQDM"/>
<dbReference type="Gene3D" id="3.40.50.1240">
    <property type="entry name" value="Phosphoglycerate mutase-like"/>
    <property type="match status" value="1"/>
</dbReference>
<keyword evidence="4" id="KW-1185">Reference proteome</keyword>
<feature type="binding site" evidence="2">
    <location>
        <position position="60"/>
    </location>
    <ligand>
        <name>substrate</name>
    </ligand>
</feature>
<feature type="binding site" evidence="2">
    <location>
        <begin position="8"/>
        <end position="15"/>
    </location>
    <ligand>
        <name>substrate</name>
    </ligand>
</feature>
<name>A0A0S4IY74_BODSA</name>
<dbReference type="PROSITE" id="PS00175">
    <property type="entry name" value="PG_MUTASE"/>
    <property type="match status" value="1"/>
</dbReference>
<dbReference type="SUPFAM" id="SSF53254">
    <property type="entry name" value="Phosphoglycerate mutase-like"/>
    <property type="match status" value="1"/>
</dbReference>
<dbReference type="CDD" id="cd07067">
    <property type="entry name" value="HP_PGM_like"/>
    <property type="match status" value="1"/>
</dbReference>
<evidence type="ECO:0000313" key="4">
    <source>
        <dbReference type="Proteomes" id="UP000051952"/>
    </source>
</evidence>
<proteinExistence type="predicted"/>
<dbReference type="InterPro" id="IPR050275">
    <property type="entry name" value="PGM_Phosphatase"/>
</dbReference>
<dbReference type="InterPro" id="IPR001345">
    <property type="entry name" value="PG/BPGM_mutase_AS"/>
</dbReference>
<reference evidence="4" key="1">
    <citation type="submission" date="2015-09" db="EMBL/GenBank/DDBJ databases">
        <authorList>
            <consortium name="Pathogen Informatics"/>
        </authorList>
    </citation>
    <scope>NUCLEOTIDE SEQUENCE [LARGE SCALE GENOMIC DNA]</scope>
    <source>
        <strain evidence="4">Lake Konstanz</strain>
    </source>
</reference>
<feature type="active site" description="Proton donor/acceptor" evidence="1">
    <location>
        <position position="84"/>
    </location>
</feature>
<dbReference type="PANTHER" id="PTHR48100:SF44">
    <property type="entry name" value="PHOSPHATASE C1620.13-RELATED"/>
    <property type="match status" value="1"/>
</dbReference>
<dbReference type="SMART" id="SM00855">
    <property type="entry name" value="PGAM"/>
    <property type="match status" value="1"/>
</dbReference>
<dbReference type="Proteomes" id="UP000051952">
    <property type="component" value="Unassembled WGS sequence"/>
</dbReference>
<organism evidence="3 4">
    <name type="scientific">Bodo saltans</name>
    <name type="common">Flagellated protozoan</name>
    <dbReference type="NCBI Taxonomy" id="75058"/>
    <lineage>
        <taxon>Eukaryota</taxon>
        <taxon>Discoba</taxon>
        <taxon>Euglenozoa</taxon>
        <taxon>Kinetoplastea</taxon>
        <taxon>Metakinetoplastina</taxon>
        <taxon>Eubodonida</taxon>
        <taxon>Bodonidae</taxon>
        <taxon>Bodo</taxon>
    </lineage>
</organism>
<dbReference type="Pfam" id="PF00300">
    <property type="entry name" value="His_Phos_1"/>
    <property type="match status" value="1"/>
</dbReference>
<dbReference type="InterPro" id="IPR029033">
    <property type="entry name" value="His_PPase_superfam"/>
</dbReference>
<dbReference type="OrthoDB" id="354304at2759"/>
<evidence type="ECO:0008006" key="5">
    <source>
        <dbReference type="Google" id="ProtNLM"/>
    </source>
</evidence>
<dbReference type="GO" id="GO:0016791">
    <property type="term" value="F:phosphatase activity"/>
    <property type="evidence" value="ECO:0007669"/>
    <property type="project" value="TreeGrafter"/>
</dbReference>
<gene>
    <name evidence="3" type="ORF">BSAL_68905c</name>
</gene>
<accession>A0A0S4IY74</accession>
<dbReference type="GO" id="GO:0005829">
    <property type="term" value="C:cytosol"/>
    <property type="evidence" value="ECO:0007669"/>
    <property type="project" value="TreeGrafter"/>
</dbReference>
<dbReference type="AlphaFoldDB" id="A0A0S4IY74"/>
<dbReference type="InterPro" id="IPR013078">
    <property type="entry name" value="His_Pase_superF_clade-1"/>
</dbReference>
<dbReference type="VEuPathDB" id="TriTrypDB:BSAL_68905c"/>
<sequence>MTKIFLCRHGQDEDNSNGLLNGHRNTPLTELGRQQAEQVADKIATTLPPFDVILSSPLQRAHNTALAIASRRDQNVIVEPMLIERDFGVFTGKPIADIVELCKGDVLKTDRVTYFLSGEGSETFDVLYQRATDVVAKVRDSYKDKTVLLVCHGDIGKMILAVCKEITWKEGLMYPYFANTEVIEL</sequence>
<evidence type="ECO:0000256" key="1">
    <source>
        <dbReference type="PIRSR" id="PIRSR613078-1"/>
    </source>
</evidence>
<dbReference type="PANTHER" id="PTHR48100">
    <property type="entry name" value="BROAD-SPECIFICITY PHOSPHATASE YOR283W-RELATED"/>
    <property type="match status" value="1"/>
</dbReference>
<protein>
    <recommendedName>
        <fullName evidence="5">Phosphoglycerate mutase protein</fullName>
    </recommendedName>
</protein>
<dbReference type="EMBL" id="CYKH01000484">
    <property type="protein sequence ID" value="CUF99833.1"/>
    <property type="molecule type" value="Genomic_DNA"/>
</dbReference>
<evidence type="ECO:0000256" key="2">
    <source>
        <dbReference type="PIRSR" id="PIRSR613078-2"/>
    </source>
</evidence>